<dbReference type="InterPro" id="IPR001017">
    <property type="entry name" value="DH_E1"/>
</dbReference>
<dbReference type="AlphaFoldDB" id="A0A420KCI7"/>
<dbReference type="RefSeq" id="WP_094438409.1">
    <property type="nucleotide sequence ID" value="NZ_NKDB02000002.1"/>
</dbReference>
<evidence type="ECO:0000259" key="4">
    <source>
        <dbReference type="Pfam" id="PF00676"/>
    </source>
</evidence>
<dbReference type="PANTHER" id="PTHR11516">
    <property type="entry name" value="PYRUVATE DEHYDROGENASE E1 COMPONENT, ALPHA SUBUNIT BACTERIAL AND ORGANELLAR"/>
    <property type="match status" value="1"/>
</dbReference>
<evidence type="ECO:0000256" key="2">
    <source>
        <dbReference type="ARBA" id="ARBA00023002"/>
    </source>
</evidence>
<reference evidence="5 6" key="1">
    <citation type="submission" date="2018-09" db="EMBL/GenBank/DDBJ databases">
        <title>Genome comparison of Alicycliphilus sp. BQ1, a polyurethanolytic bacterium, with its closest phylogenetic relatives Alicycliphilus denitrificans BC and K601, unable to attack polyurethane.</title>
        <authorList>
            <person name="Loza-Tavera H."/>
            <person name="Lozano L."/>
            <person name="Cevallos M."/>
            <person name="Maya-Lucas O."/>
            <person name="Garcia-Mena J."/>
            <person name="Hernandez J."/>
        </authorList>
    </citation>
    <scope>NUCLEOTIDE SEQUENCE [LARGE SCALE GENOMIC DNA]</scope>
    <source>
        <strain evidence="5 6">BQ1</strain>
    </source>
</reference>
<dbReference type="Pfam" id="PF00676">
    <property type="entry name" value="E1_dh"/>
    <property type="match status" value="1"/>
</dbReference>
<protein>
    <submittedName>
        <fullName evidence="5">Thiamine pyrophosphate-dependent dehydrogenase E1 component subunit alpha</fullName>
    </submittedName>
</protein>
<proteinExistence type="predicted"/>
<dbReference type="SUPFAM" id="SSF52518">
    <property type="entry name" value="Thiamin diphosphate-binding fold (THDP-binding)"/>
    <property type="match status" value="1"/>
</dbReference>
<comment type="caution">
    <text evidence="5">The sequence shown here is derived from an EMBL/GenBank/DDBJ whole genome shotgun (WGS) entry which is preliminary data.</text>
</comment>
<comment type="cofactor">
    <cofactor evidence="1">
        <name>thiamine diphosphate</name>
        <dbReference type="ChEBI" id="CHEBI:58937"/>
    </cofactor>
</comment>
<sequence length="333" mass="34774">MERNSVKSRKRNTVQVEGLAALYRTMSLIRQVETALTRLFANGEVPGFIHLSIGQEAVAAGVASVLLPQDSLATTHRGHGHVLARGMDVTGFMKEIMGREGGLCKGRGGSMHVADLSLGILGANGIVGAGIPIALGSAMAHQARKTGGVAVAFFGDGAMAEGVLHETLNMAALWKCPLLLVCENNGWSEFSPTSRQFAARLEQLAAAFGVGYAKVDGNDVLAVAGAAGQAAARLRAGDGPFVLECMTTRVRGHFEGDAQKYRDAGELESVHAHDPLVAARAQLQAEGVDTAAIDQAIAAEVEAAVEAARADALPALERAIQDVYTQTVQEARA</sequence>
<organism evidence="5 6">
    <name type="scientific">Alicycliphilus denitrificans</name>
    <dbReference type="NCBI Taxonomy" id="179636"/>
    <lineage>
        <taxon>Bacteria</taxon>
        <taxon>Pseudomonadati</taxon>
        <taxon>Pseudomonadota</taxon>
        <taxon>Betaproteobacteria</taxon>
        <taxon>Burkholderiales</taxon>
        <taxon>Comamonadaceae</taxon>
        <taxon>Alicycliphilus</taxon>
    </lineage>
</organism>
<dbReference type="EMBL" id="NKDB02000002">
    <property type="protein sequence ID" value="RKJ96869.1"/>
    <property type="molecule type" value="Genomic_DNA"/>
</dbReference>
<gene>
    <name evidence="5" type="ORF">CE154_012740</name>
</gene>
<feature type="domain" description="Dehydrogenase E1 component" evidence="4">
    <location>
        <begin position="25"/>
        <end position="312"/>
    </location>
</feature>
<dbReference type="PANTHER" id="PTHR11516:SF60">
    <property type="entry name" value="PYRUVATE DEHYDROGENASE E1 COMPONENT SUBUNIT ALPHA"/>
    <property type="match status" value="1"/>
</dbReference>
<evidence type="ECO:0000256" key="3">
    <source>
        <dbReference type="ARBA" id="ARBA00023052"/>
    </source>
</evidence>
<accession>A0A420KCI7</accession>
<dbReference type="GO" id="GO:0004739">
    <property type="term" value="F:pyruvate dehydrogenase (acetyl-transferring) activity"/>
    <property type="evidence" value="ECO:0007669"/>
    <property type="project" value="TreeGrafter"/>
</dbReference>
<dbReference type="Proteomes" id="UP000216225">
    <property type="component" value="Unassembled WGS sequence"/>
</dbReference>
<keyword evidence="3" id="KW-0786">Thiamine pyrophosphate</keyword>
<evidence type="ECO:0000313" key="6">
    <source>
        <dbReference type="Proteomes" id="UP000216225"/>
    </source>
</evidence>
<evidence type="ECO:0000256" key="1">
    <source>
        <dbReference type="ARBA" id="ARBA00001964"/>
    </source>
</evidence>
<evidence type="ECO:0000313" key="5">
    <source>
        <dbReference type="EMBL" id="RKJ96869.1"/>
    </source>
</evidence>
<dbReference type="Gene3D" id="3.40.50.970">
    <property type="match status" value="1"/>
</dbReference>
<dbReference type="GO" id="GO:0006086">
    <property type="term" value="P:pyruvate decarboxylation to acetyl-CoA"/>
    <property type="evidence" value="ECO:0007669"/>
    <property type="project" value="TreeGrafter"/>
</dbReference>
<dbReference type="InterPro" id="IPR050642">
    <property type="entry name" value="PDH_E1_Alpha_Subunit"/>
</dbReference>
<name>A0A420KCI7_9BURK</name>
<dbReference type="InterPro" id="IPR029061">
    <property type="entry name" value="THDP-binding"/>
</dbReference>
<keyword evidence="2" id="KW-0560">Oxidoreductase</keyword>
<dbReference type="CDD" id="cd02000">
    <property type="entry name" value="TPP_E1_PDC_ADC_BCADC"/>
    <property type="match status" value="1"/>
</dbReference>